<dbReference type="CDD" id="cd02042">
    <property type="entry name" value="ParAB_family"/>
    <property type="match status" value="1"/>
</dbReference>
<dbReference type="Proteomes" id="UP000191806">
    <property type="component" value="Plasmid pJM1A"/>
</dbReference>
<dbReference type="InterPro" id="IPR025669">
    <property type="entry name" value="AAA_dom"/>
</dbReference>
<geneLocation type="plasmid" evidence="3">
    <name>pmpjm1</name>
</geneLocation>
<reference evidence="2 3" key="1">
    <citation type="journal article" date="2017" name="BMC Genomics">
        <title>Comparative and functional genomics of the Lactococcus lactis taxon; insights into evolution and niche adaptation.</title>
        <authorList>
            <person name="Kelleher P."/>
            <person name="Bottacini F."/>
            <person name="Mahony J."/>
            <person name="Kilcawley K.N."/>
            <person name="van Sinderen D."/>
        </authorList>
    </citation>
    <scope>NUCLEOTIDE SEQUENCE [LARGE SCALE GENOMIC DNA]</scope>
    <source>
        <strain evidence="2 3">JM1</strain>
        <plasmid evidence="3">pmpjm1</plasmid>
    </source>
</reference>
<gene>
    <name evidence="2" type="ORF">LLJM1_04220</name>
</gene>
<dbReference type="InterPro" id="IPR050678">
    <property type="entry name" value="DNA_Partitioning_ATPase"/>
</dbReference>
<organism evidence="2 3">
    <name type="scientific">Lactococcus lactis subsp. cremoris</name>
    <name type="common">Streptococcus cremoris</name>
    <dbReference type="NCBI Taxonomy" id="1359"/>
    <lineage>
        <taxon>Bacteria</taxon>
        <taxon>Bacillati</taxon>
        <taxon>Bacillota</taxon>
        <taxon>Bacilli</taxon>
        <taxon>Lactobacillales</taxon>
        <taxon>Streptococcaceae</taxon>
        <taxon>Lactococcus</taxon>
    </lineage>
</organism>
<dbReference type="PANTHER" id="PTHR13696">
    <property type="entry name" value="P-LOOP CONTAINING NUCLEOSIDE TRIPHOSPHATE HYDROLASE"/>
    <property type="match status" value="1"/>
</dbReference>
<sequence length="269" mass="31238">MKIITFTAIKGGVGKTTLTFNYASWLAKHDKKVLLIDLDHQCNLTTLFQTTRKNNTIAEVFKDEEVAEDIIIDKVSENIDLISGYIDLDELSTQLENDSNKAMMLYLWLRKNMDKYQFEQYDFILIDTHPDFGTITKNAISVSDYLVSPITPSKHGYDAKFDLFGRLEKYRKTVFNYATGETYIDAKLYFVANMVKYNTKISRDLIEHIKDEDDVLGYINEKELFNKASVNRCSIFDLEEDKEIYKKNKSFYDSINAVFETITTKLSED</sequence>
<dbReference type="AlphaFoldDB" id="A0A1V0PDL2"/>
<dbReference type="Gene3D" id="3.40.50.300">
    <property type="entry name" value="P-loop containing nucleotide triphosphate hydrolases"/>
    <property type="match status" value="1"/>
</dbReference>
<dbReference type="EMBL" id="CP016746">
    <property type="protein sequence ID" value="ARE27188.1"/>
    <property type="molecule type" value="Genomic_DNA"/>
</dbReference>
<evidence type="ECO:0000259" key="1">
    <source>
        <dbReference type="Pfam" id="PF13614"/>
    </source>
</evidence>
<evidence type="ECO:0000313" key="3">
    <source>
        <dbReference type="Proteomes" id="UP000191806"/>
    </source>
</evidence>
<dbReference type="InterPro" id="IPR027417">
    <property type="entry name" value="P-loop_NTPase"/>
</dbReference>
<dbReference type="Pfam" id="PF13614">
    <property type="entry name" value="AAA_31"/>
    <property type="match status" value="1"/>
</dbReference>
<evidence type="ECO:0000313" key="2">
    <source>
        <dbReference type="EMBL" id="ARE27188.1"/>
    </source>
</evidence>
<dbReference type="RefSeq" id="WP_063280693.1">
    <property type="nucleotide sequence ID" value="NZ_CP016746.2"/>
</dbReference>
<protein>
    <submittedName>
        <fullName evidence="2">ParA family protein</fullName>
    </submittedName>
</protein>
<dbReference type="SUPFAM" id="SSF52540">
    <property type="entry name" value="P-loop containing nucleoside triphosphate hydrolases"/>
    <property type="match status" value="1"/>
</dbReference>
<dbReference type="PANTHER" id="PTHR13696:SF99">
    <property type="entry name" value="COBYRINIC ACID AC-DIAMIDE SYNTHASE"/>
    <property type="match status" value="1"/>
</dbReference>
<name>A0A1V0PDL2_LACLC</name>
<keyword evidence="2" id="KW-0614">Plasmid</keyword>
<accession>A0A1V0PDL2</accession>
<proteinExistence type="predicted"/>
<feature type="domain" description="AAA" evidence="1">
    <location>
        <begin position="1"/>
        <end position="169"/>
    </location>
</feature>